<keyword evidence="1" id="KW-0238">DNA-binding</keyword>
<proteinExistence type="predicted"/>
<dbReference type="CDD" id="cd01109">
    <property type="entry name" value="HTH_YyaN"/>
    <property type="match status" value="1"/>
</dbReference>
<dbReference type="GO" id="GO:0003700">
    <property type="term" value="F:DNA-binding transcription factor activity"/>
    <property type="evidence" value="ECO:0007669"/>
    <property type="project" value="InterPro"/>
</dbReference>
<dbReference type="InterPro" id="IPR000551">
    <property type="entry name" value="MerR-type_HTH_dom"/>
</dbReference>
<dbReference type="InterPro" id="IPR047057">
    <property type="entry name" value="MerR_fam"/>
</dbReference>
<accession>A0A0H3P9P4</accession>
<dbReference type="KEGG" id="cjj:CJJ81176_1547"/>
<name>A0A0H3P9P4_CAMJJ</name>
<feature type="domain" description="HTH merR-type" evidence="3">
    <location>
        <begin position="2"/>
        <end position="71"/>
    </location>
</feature>
<dbReference type="PANTHER" id="PTHR30204">
    <property type="entry name" value="REDOX-CYCLING DRUG-SENSING TRANSCRIPTIONAL ACTIVATOR SOXR"/>
    <property type="match status" value="1"/>
</dbReference>
<dbReference type="Pfam" id="PF13411">
    <property type="entry name" value="MerR_1"/>
    <property type="match status" value="1"/>
</dbReference>
<dbReference type="HOGENOM" id="CLU_060077_8_0_7"/>
<protein>
    <submittedName>
        <fullName evidence="4">MerR family transcription regulator</fullName>
    </submittedName>
</protein>
<dbReference type="GO" id="GO:0003677">
    <property type="term" value="F:DNA binding"/>
    <property type="evidence" value="ECO:0007669"/>
    <property type="project" value="UniProtKB-KW"/>
</dbReference>
<dbReference type="SMR" id="A0A0H3P9P4"/>
<dbReference type="PROSITE" id="PS50937">
    <property type="entry name" value="HTH_MERR_2"/>
    <property type="match status" value="1"/>
</dbReference>
<evidence type="ECO:0000259" key="3">
    <source>
        <dbReference type="PROSITE" id="PS50937"/>
    </source>
</evidence>
<evidence type="ECO:0000313" key="5">
    <source>
        <dbReference type="Proteomes" id="UP000000646"/>
    </source>
</evidence>
<evidence type="ECO:0000256" key="1">
    <source>
        <dbReference type="ARBA" id="ARBA00023125"/>
    </source>
</evidence>
<dbReference type="EMBL" id="CP000538">
    <property type="protein sequence ID" value="EAQ72517.1"/>
    <property type="molecule type" value="Genomic_DNA"/>
</dbReference>
<reference evidence="5" key="1">
    <citation type="submission" date="2006-12" db="EMBL/GenBank/DDBJ databases">
        <authorList>
            <person name="Fouts D.E."/>
            <person name="Nelson K.E."/>
            <person name="Sebastian Y."/>
        </authorList>
    </citation>
    <scope>NUCLEOTIDE SEQUENCE [LARGE SCALE GENOMIC DNA]</scope>
    <source>
        <strain evidence="5">81-176</strain>
    </source>
</reference>
<dbReference type="Proteomes" id="UP000000646">
    <property type="component" value="Chromosome"/>
</dbReference>
<gene>
    <name evidence="4" type="ordered locus">CJJ81176_1547</name>
</gene>
<feature type="coiled-coil region" evidence="2">
    <location>
        <begin position="76"/>
        <end position="110"/>
    </location>
</feature>
<dbReference type="AlphaFoldDB" id="A0A0H3P9P4"/>
<dbReference type="Gene3D" id="1.10.1660.10">
    <property type="match status" value="1"/>
</dbReference>
<organism evidence="4 5">
    <name type="scientific">Campylobacter jejuni subsp. jejuni serotype O:23/36 (strain 81-176)</name>
    <dbReference type="NCBI Taxonomy" id="354242"/>
    <lineage>
        <taxon>Bacteria</taxon>
        <taxon>Pseudomonadati</taxon>
        <taxon>Campylobacterota</taxon>
        <taxon>Epsilonproteobacteria</taxon>
        <taxon>Campylobacterales</taxon>
        <taxon>Campylobacteraceae</taxon>
        <taxon>Campylobacter</taxon>
    </lineage>
</organism>
<dbReference type="RefSeq" id="WP_002851141.1">
    <property type="nucleotide sequence ID" value="NC_008787.1"/>
</dbReference>
<evidence type="ECO:0000256" key="2">
    <source>
        <dbReference type="SAM" id="Coils"/>
    </source>
</evidence>
<dbReference type="eggNOG" id="COG0789">
    <property type="taxonomic scope" value="Bacteria"/>
</dbReference>
<dbReference type="SUPFAM" id="SSF46955">
    <property type="entry name" value="Putative DNA-binding domain"/>
    <property type="match status" value="1"/>
</dbReference>
<evidence type="ECO:0000313" key="4">
    <source>
        <dbReference type="EMBL" id="EAQ72517.1"/>
    </source>
</evidence>
<dbReference type="InterPro" id="IPR009061">
    <property type="entry name" value="DNA-bd_dom_put_sf"/>
</dbReference>
<keyword evidence="2" id="KW-0175">Coiled coil</keyword>
<sequence>MAYTIKKVEKETKISAHTLRFWAKKGLFPFVQKDENSVKYFSKSDIEWVKWIEWLRISGMPIEQVKHYIKLCSLGIKTAKERQEMLKQTKKKLQNQIKTLKESEKVLSKKIKIYEEMLANEVDGFNPESKDYQPCDKLHKFKG</sequence>
<dbReference type="PANTHER" id="PTHR30204:SF82">
    <property type="entry name" value="TRANSCRIPTIONAL REGULATOR, MERR FAMILY"/>
    <property type="match status" value="1"/>
</dbReference>
<dbReference type="SMART" id="SM00422">
    <property type="entry name" value="HTH_MERR"/>
    <property type="match status" value="1"/>
</dbReference>